<feature type="transmembrane region" description="Helical" evidence="7">
    <location>
        <begin position="70"/>
        <end position="88"/>
    </location>
</feature>
<proteinExistence type="inferred from homology"/>
<evidence type="ECO:0000256" key="2">
    <source>
        <dbReference type="ARBA" id="ARBA00022475"/>
    </source>
</evidence>
<feature type="transmembrane region" description="Helical" evidence="7">
    <location>
        <begin position="121"/>
        <end position="152"/>
    </location>
</feature>
<feature type="transmembrane region" description="Helical" evidence="7">
    <location>
        <begin position="44"/>
        <end position="64"/>
    </location>
</feature>
<feature type="transmembrane region" description="Helical" evidence="7">
    <location>
        <begin position="360"/>
        <end position="380"/>
    </location>
</feature>
<accession>A0A3N9UJY9</accession>
<dbReference type="GO" id="GO:0005886">
    <property type="term" value="C:plasma membrane"/>
    <property type="evidence" value="ECO:0007669"/>
    <property type="project" value="UniProtKB-SubCell"/>
</dbReference>
<dbReference type="PANTHER" id="PTHR30509">
    <property type="entry name" value="P-HYDROXYBENZOIC ACID EFFLUX PUMP SUBUNIT-RELATED"/>
    <property type="match status" value="1"/>
</dbReference>
<evidence type="ECO:0000256" key="3">
    <source>
        <dbReference type="ARBA" id="ARBA00022692"/>
    </source>
</evidence>
<organism evidence="9 10">
    <name type="scientific">Lysinibacillus composti</name>
    <dbReference type="NCBI Taxonomy" id="720633"/>
    <lineage>
        <taxon>Bacteria</taxon>
        <taxon>Bacillati</taxon>
        <taxon>Bacillota</taxon>
        <taxon>Bacilli</taxon>
        <taxon>Bacillales</taxon>
        <taxon>Bacillaceae</taxon>
        <taxon>Lysinibacillus</taxon>
    </lineage>
</organism>
<evidence type="ECO:0000313" key="9">
    <source>
        <dbReference type="EMBL" id="RQW76225.1"/>
    </source>
</evidence>
<feature type="transmembrane region" description="Helical" evidence="7">
    <location>
        <begin position="483"/>
        <end position="506"/>
    </location>
</feature>
<evidence type="ECO:0000259" key="8">
    <source>
        <dbReference type="Pfam" id="PF13515"/>
    </source>
</evidence>
<evidence type="ECO:0000256" key="6">
    <source>
        <dbReference type="ARBA" id="ARBA00043993"/>
    </source>
</evidence>
<keyword evidence="3 7" id="KW-0812">Transmembrane</keyword>
<feature type="transmembrane region" description="Helical" evidence="7">
    <location>
        <begin position="95"/>
        <end position="115"/>
    </location>
</feature>
<comment type="caution">
    <text evidence="9">The sequence shown here is derived from an EMBL/GenBank/DDBJ whole genome shotgun (WGS) entry which is preliminary data.</text>
</comment>
<evidence type="ECO:0000256" key="7">
    <source>
        <dbReference type="SAM" id="Phobius"/>
    </source>
</evidence>
<evidence type="ECO:0000256" key="4">
    <source>
        <dbReference type="ARBA" id="ARBA00022989"/>
    </source>
</evidence>
<evidence type="ECO:0000313" key="10">
    <source>
        <dbReference type="Proteomes" id="UP000274033"/>
    </source>
</evidence>
<dbReference type="EMBL" id="RRCT01000001">
    <property type="protein sequence ID" value="RQW76225.1"/>
    <property type="molecule type" value="Genomic_DNA"/>
</dbReference>
<comment type="subcellular location">
    <subcellularLocation>
        <location evidence="1">Cell membrane</location>
        <topology evidence="1">Multi-pass membrane protein</topology>
    </subcellularLocation>
</comment>
<reference evidence="9 10" key="1">
    <citation type="journal article" date="2013" name="J. Microbiol.">
        <title>Lysinibacillus chungkukjangi sp. nov., isolated from Chungkukjang, Korean fermented soybean food.</title>
        <authorList>
            <person name="Kim S.J."/>
            <person name="Jang Y.H."/>
            <person name="Hamada M."/>
            <person name="Ahn J.H."/>
            <person name="Weon H.Y."/>
            <person name="Suzuki K."/>
            <person name="Whang K.S."/>
            <person name="Kwon S.W."/>
        </authorList>
    </citation>
    <scope>NUCLEOTIDE SEQUENCE [LARGE SCALE GENOMIC DNA]</scope>
    <source>
        <strain evidence="9 10">MCCC 1A12701</strain>
    </source>
</reference>
<name>A0A3N9UJY9_9BACI</name>
<feature type="transmembrane region" description="Helical" evidence="7">
    <location>
        <begin position="387"/>
        <end position="405"/>
    </location>
</feature>
<keyword evidence="2" id="KW-1003">Cell membrane</keyword>
<protein>
    <submittedName>
        <fullName evidence="9">FUSC family protein</fullName>
    </submittedName>
</protein>
<comment type="similarity">
    <text evidence="6">Belongs to the YccS/YhfK family.</text>
</comment>
<dbReference type="Proteomes" id="UP000274033">
    <property type="component" value="Unassembled WGS sequence"/>
</dbReference>
<keyword evidence="5 7" id="KW-0472">Membrane</keyword>
<feature type="transmembrane region" description="Helical" evidence="7">
    <location>
        <begin position="437"/>
        <end position="463"/>
    </location>
</feature>
<evidence type="ECO:0000256" key="1">
    <source>
        <dbReference type="ARBA" id="ARBA00004651"/>
    </source>
</evidence>
<sequence>MLVSKRNVEIGISFLLGGNYMWKTEKTPSIFKQALIVNKKPFPWLKAFLAGVAAGLPICIGLLFGNLEYGLIAGLGGFTYLYVFPIPYAQLARKLTFCVLGITACVFLGTIVAPYPIFTAILMGIIGSIAMFIFGAFQLIGPSAIFFVLVFAMTTGMPTAPNEAFLRAGLTFLGGVLSWIIAMSGWLFNPHGPEKDVVRRTYLDLANLVDSIGTEKFNDAKNKVMSSLKEADQTLTVGNNPWHTKDIYKRLIVLNIYANKIFLYVVDEFDECQKSLSSEFGEAVRIIAALIESGSIINDSLNNNLPHPNEMDEKSTLLFMEITAAKDSLNESSLTLKEQMHILNPSAKQTLLGAFDKNSIILINALRFGLFIVLAAILAYEYELNRSFWVPLSCVAVMSGANAVATFHRAIQRSFGTVVGILIASVILAFHPSGFVIPFLVFLLTFITELFIVKNYGLAALFFTPNALLMAESGSQGKFAFTYFASARLIDVAIGIIIGLIGVWVVGKKSASSRLPHLVSKTIRSQAQVLFALFSGQEQKIDLKNSTEINKMQTNIKNLKTVYDTASGEIPVNKKAIEYYWAIVYSIEQLGFLLEKYSNIKDRPILSEKGISQLLFIFETMAIAANRQTSVTKKEIPEINELPSIQYVVEDLQKNFQKLTYSQS</sequence>
<keyword evidence="4 7" id="KW-1133">Transmembrane helix</keyword>
<dbReference type="Pfam" id="PF13515">
    <property type="entry name" value="FUSC_2"/>
    <property type="match status" value="1"/>
</dbReference>
<dbReference type="InterPro" id="IPR049453">
    <property type="entry name" value="Memb_transporter_dom"/>
</dbReference>
<evidence type="ECO:0000256" key="5">
    <source>
        <dbReference type="ARBA" id="ARBA00023136"/>
    </source>
</evidence>
<dbReference type="AlphaFoldDB" id="A0A3N9UJY9"/>
<feature type="domain" description="Integral membrane bound transporter" evidence="8">
    <location>
        <begin position="374"/>
        <end position="501"/>
    </location>
</feature>
<gene>
    <name evidence="9" type="ORF">EBB45_01365</name>
</gene>
<dbReference type="PANTHER" id="PTHR30509:SF9">
    <property type="entry name" value="MULTIDRUG RESISTANCE PROTEIN MDTO"/>
    <property type="match status" value="1"/>
</dbReference>
<feature type="transmembrane region" description="Helical" evidence="7">
    <location>
        <begin position="164"/>
        <end position="188"/>
    </location>
</feature>
<keyword evidence="10" id="KW-1185">Reference proteome</keyword>